<dbReference type="AlphaFoldDB" id="A0A1K1T1I9"/>
<dbReference type="Proteomes" id="UP000182740">
    <property type="component" value="Unassembled WGS sequence"/>
</dbReference>
<gene>
    <name evidence="1" type="ORF">SAMN04489730_7593</name>
</gene>
<reference evidence="2" key="1">
    <citation type="submission" date="2016-11" db="EMBL/GenBank/DDBJ databases">
        <authorList>
            <person name="Varghese N."/>
            <person name="Submissions S."/>
        </authorList>
    </citation>
    <scope>NUCLEOTIDE SEQUENCE [LARGE SCALE GENOMIC DNA]</scope>
    <source>
        <strain evidence="2">DSM 44671</strain>
    </source>
</reference>
<protein>
    <submittedName>
        <fullName evidence="1">Uncharacterized protein</fullName>
    </submittedName>
</protein>
<proteinExistence type="predicted"/>
<name>A0A1K1T1I9_9PSEU</name>
<evidence type="ECO:0000313" key="2">
    <source>
        <dbReference type="Proteomes" id="UP000182740"/>
    </source>
</evidence>
<organism evidence="1 2">
    <name type="scientific">Amycolatopsis australiensis</name>
    <dbReference type="NCBI Taxonomy" id="546364"/>
    <lineage>
        <taxon>Bacteria</taxon>
        <taxon>Bacillati</taxon>
        <taxon>Actinomycetota</taxon>
        <taxon>Actinomycetes</taxon>
        <taxon>Pseudonocardiales</taxon>
        <taxon>Pseudonocardiaceae</taxon>
        <taxon>Amycolatopsis</taxon>
    </lineage>
</organism>
<dbReference type="RefSeq" id="WP_281256025.1">
    <property type="nucleotide sequence ID" value="NZ_FPJG01000006.1"/>
</dbReference>
<dbReference type="EMBL" id="FPJG01000006">
    <property type="protein sequence ID" value="SFW90505.1"/>
    <property type="molecule type" value="Genomic_DNA"/>
</dbReference>
<accession>A0A1K1T1I9</accession>
<dbReference type="STRING" id="546364.SAMN04489730_7593"/>
<sequence>MLIRFARDRDRTSIDVDFESDSLVGNLEVTVTPEVRIKDKLFVA</sequence>
<keyword evidence="2" id="KW-1185">Reference proteome</keyword>
<evidence type="ECO:0000313" key="1">
    <source>
        <dbReference type="EMBL" id="SFW90505.1"/>
    </source>
</evidence>